<sequence length="283" mass="29263">MVHELYAAGLGLHTVLGLLPGHRRLAEERVRAVIAGLDGTIGTIHQAGARLAVARSAPVIGALAALPGGVDLSGHLHTLTRHCVELLDLDAAAIVLTGQDLAASGQGAATARELCRLPEGPCHDTCQTGQPVTAADLAVTSRWPLFTAQARTAGFQAVYTLPLSLAGTSLGALALFNASAHEPSAGEVQLAQGVADLAAVVITCDGMLRQRDSLADQLRTALGDHAVVEHAEGVLAERHGISVAAAHTVMTTHSRLHDAHLLDTARAIVDGTADLSDTVRRLR</sequence>
<dbReference type="Gene3D" id="3.30.450.40">
    <property type="match status" value="1"/>
</dbReference>
<protein>
    <recommendedName>
        <fullName evidence="3">ANTAR domain-containing protein</fullName>
    </recommendedName>
</protein>
<dbReference type="PROSITE" id="PS50921">
    <property type="entry name" value="ANTAR"/>
    <property type="match status" value="1"/>
</dbReference>
<keyword evidence="5" id="KW-1185">Reference proteome</keyword>
<keyword evidence="1" id="KW-0805">Transcription regulation</keyword>
<dbReference type="SMART" id="SM00065">
    <property type="entry name" value="GAF"/>
    <property type="match status" value="1"/>
</dbReference>
<dbReference type="InterPro" id="IPR005561">
    <property type="entry name" value="ANTAR"/>
</dbReference>
<gene>
    <name evidence="4" type="ORF">BBK82_43995</name>
</gene>
<dbReference type="STRING" id="1586287.BBK82_43995"/>
<organism evidence="4 5">
    <name type="scientific">Lentzea guizhouensis</name>
    <dbReference type="NCBI Taxonomy" id="1586287"/>
    <lineage>
        <taxon>Bacteria</taxon>
        <taxon>Bacillati</taxon>
        <taxon>Actinomycetota</taxon>
        <taxon>Actinomycetes</taxon>
        <taxon>Pseudonocardiales</taxon>
        <taxon>Pseudonocardiaceae</taxon>
        <taxon>Lentzea</taxon>
    </lineage>
</organism>
<dbReference type="EMBL" id="CP016793">
    <property type="protein sequence ID" value="ANZ41868.1"/>
    <property type="molecule type" value="Genomic_DNA"/>
</dbReference>
<dbReference type="InterPro" id="IPR003018">
    <property type="entry name" value="GAF"/>
</dbReference>
<evidence type="ECO:0000256" key="1">
    <source>
        <dbReference type="ARBA" id="ARBA00023015"/>
    </source>
</evidence>
<name>A0A1B2HVZ0_9PSEU</name>
<evidence type="ECO:0000256" key="2">
    <source>
        <dbReference type="ARBA" id="ARBA00023163"/>
    </source>
</evidence>
<dbReference type="InterPro" id="IPR036388">
    <property type="entry name" value="WH-like_DNA-bd_sf"/>
</dbReference>
<evidence type="ECO:0000313" key="4">
    <source>
        <dbReference type="EMBL" id="ANZ41868.1"/>
    </source>
</evidence>
<dbReference type="Pfam" id="PF03861">
    <property type="entry name" value="ANTAR"/>
    <property type="match status" value="1"/>
</dbReference>
<dbReference type="Proteomes" id="UP000093053">
    <property type="component" value="Chromosome"/>
</dbReference>
<dbReference type="GO" id="GO:0003723">
    <property type="term" value="F:RNA binding"/>
    <property type="evidence" value="ECO:0007669"/>
    <property type="project" value="InterPro"/>
</dbReference>
<dbReference type="Gene3D" id="1.10.10.10">
    <property type="entry name" value="Winged helix-like DNA-binding domain superfamily/Winged helix DNA-binding domain"/>
    <property type="match status" value="1"/>
</dbReference>
<dbReference type="SMART" id="SM01012">
    <property type="entry name" value="ANTAR"/>
    <property type="match status" value="1"/>
</dbReference>
<dbReference type="AlphaFoldDB" id="A0A1B2HVZ0"/>
<evidence type="ECO:0000259" key="3">
    <source>
        <dbReference type="PROSITE" id="PS50921"/>
    </source>
</evidence>
<feature type="domain" description="ANTAR" evidence="3">
    <location>
        <begin position="208"/>
        <end position="269"/>
    </location>
</feature>
<keyword evidence="2" id="KW-0804">Transcription</keyword>
<dbReference type="SUPFAM" id="SSF55781">
    <property type="entry name" value="GAF domain-like"/>
    <property type="match status" value="1"/>
</dbReference>
<accession>A0A1B2HVZ0</accession>
<proteinExistence type="predicted"/>
<reference evidence="4 5" key="1">
    <citation type="submission" date="2016-07" db="EMBL/GenBank/DDBJ databases">
        <title>Complete genome sequence of the Lentzea guizhouensis DHS C013.</title>
        <authorList>
            <person name="Cao C."/>
        </authorList>
    </citation>
    <scope>NUCLEOTIDE SEQUENCE [LARGE SCALE GENOMIC DNA]</scope>
    <source>
        <strain evidence="4 5">DHS C013</strain>
    </source>
</reference>
<evidence type="ECO:0000313" key="5">
    <source>
        <dbReference type="Proteomes" id="UP000093053"/>
    </source>
</evidence>
<dbReference type="Pfam" id="PF13185">
    <property type="entry name" value="GAF_2"/>
    <property type="match status" value="1"/>
</dbReference>
<dbReference type="KEGG" id="led:BBK82_43995"/>
<dbReference type="InterPro" id="IPR029016">
    <property type="entry name" value="GAF-like_dom_sf"/>
</dbReference>